<gene>
    <name evidence="1" type="ORF">BPOR_0024g00120</name>
</gene>
<evidence type="ECO:0000313" key="1">
    <source>
        <dbReference type="EMBL" id="TGO91556.1"/>
    </source>
</evidence>
<sequence>MDKFLVDRGTLVVYGHVFGEIEGLAGIMQRNGEFSNKPGDRQSELKKRNLRDGFGSSPLAVSRDREGWYVFAGTSMRKGDFVVLVGRGKDPLILRRPEHDEQLGGGSRKQNTETPMYQLVATANVPDIGEIQKKLVLGDIQWDVKELIIERGRSVLRIVLYDDSLA</sequence>
<dbReference type="OrthoDB" id="3553147at2759"/>
<dbReference type="Proteomes" id="UP000297280">
    <property type="component" value="Unassembled WGS sequence"/>
</dbReference>
<accession>A0A4Z1L4B1</accession>
<evidence type="ECO:0000313" key="2">
    <source>
        <dbReference type="Proteomes" id="UP000297280"/>
    </source>
</evidence>
<reference evidence="1 2" key="1">
    <citation type="submission" date="2017-12" db="EMBL/GenBank/DDBJ databases">
        <title>Comparative genomics of Botrytis spp.</title>
        <authorList>
            <person name="Valero-Jimenez C.A."/>
            <person name="Tapia P."/>
            <person name="Veloso J."/>
            <person name="Silva-Moreno E."/>
            <person name="Staats M."/>
            <person name="Valdes J.H."/>
            <person name="Van Kan J.A.L."/>
        </authorList>
    </citation>
    <scope>NUCLEOTIDE SEQUENCE [LARGE SCALE GENOMIC DNA]</scope>
    <source>
        <strain evidence="1 2">MUCL3349</strain>
    </source>
</reference>
<organism evidence="1 2">
    <name type="scientific">Botrytis porri</name>
    <dbReference type="NCBI Taxonomy" id="87229"/>
    <lineage>
        <taxon>Eukaryota</taxon>
        <taxon>Fungi</taxon>
        <taxon>Dikarya</taxon>
        <taxon>Ascomycota</taxon>
        <taxon>Pezizomycotina</taxon>
        <taxon>Leotiomycetes</taxon>
        <taxon>Helotiales</taxon>
        <taxon>Sclerotiniaceae</taxon>
        <taxon>Botrytis</taxon>
    </lineage>
</organism>
<name>A0A4Z1L4B1_9HELO</name>
<dbReference type="STRING" id="87229.A0A4Z1L4B1"/>
<protein>
    <submittedName>
        <fullName evidence="1">Uncharacterized protein</fullName>
    </submittedName>
</protein>
<dbReference type="AlphaFoldDB" id="A0A4Z1L4B1"/>
<keyword evidence="2" id="KW-1185">Reference proteome</keyword>
<comment type="caution">
    <text evidence="1">The sequence shown here is derived from an EMBL/GenBank/DDBJ whole genome shotgun (WGS) entry which is preliminary data.</text>
</comment>
<dbReference type="EMBL" id="PQXO01000024">
    <property type="protein sequence ID" value="TGO91556.1"/>
    <property type="molecule type" value="Genomic_DNA"/>
</dbReference>
<proteinExistence type="predicted"/>